<keyword evidence="2" id="KW-0560">Oxidoreductase</keyword>
<gene>
    <name evidence="4" type="ORF">CISIN_1g020753mg</name>
</gene>
<reference evidence="4 5" key="1">
    <citation type="submission" date="2014-04" db="EMBL/GenBank/DDBJ databases">
        <authorList>
            <consortium name="International Citrus Genome Consortium"/>
            <person name="Gmitter F."/>
            <person name="Chen C."/>
            <person name="Farmerie W."/>
            <person name="Harkins T."/>
            <person name="Desany B."/>
            <person name="Mohiuddin M."/>
            <person name="Kodira C."/>
            <person name="Borodovsky M."/>
            <person name="Lomsadze A."/>
            <person name="Burns P."/>
            <person name="Jenkins J."/>
            <person name="Prochnik S."/>
            <person name="Shu S."/>
            <person name="Chapman J."/>
            <person name="Pitluck S."/>
            <person name="Schmutz J."/>
            <person name="Rokhsar D."/>
        </authorList>
    </citation>
    <scope>NUCLEOTIDE SEQUENCE</scope>
</reference>
<keyword evidence="1" id="KW-0521">NADP</keyword>
<accession>A0A067E3R3</accession>
<dbReference type="GO" id="GO:0016616">
    <property type="term" value="F:oxidoreductase activity, acting on the CH-OH group of donors, NAD or NADP as acceptor"/>
    <property type="evidence" value="ECO:0000318"/>
    <property type="project" value="GO_Central"/>
</dbReference>
<dbReference type="eggNOG" id="KOG1502">
    <property type="taxonomic scope" value="Eukaryota"/>
</dbReference>
<dbReference type="Proteomes" id="UP000027120">
    <property type="component" value="Unassembled WGS sequence"/>
</dbReference>
<dbReference type="Gene3D" id="3.40.50.720">
    <property type="entry name" value="NAD(P)-binding Rossmann-like Domain"/>
    <property type="match status" value="1"/>
</dbReference>
<dbReference type="InterPro" id="IPR001509">
    <property type="entry name" value="Epimerase_deHydtase"/>
</dbReference>
<evidence type="ECO:0000313" key="5">
    <source>
        <dbReference type="Proteomes" id="UP000027120"/>
    </source>
</evidence>
<dbReference type="PANTHER" id="PTHR10366">
    <property type="entry name" value="NAD DEPENDENT EPIMERASE/DEHYDRATASE"/>
    <property type="match status" value="1"/>
</dbReference>
<evidence type="ECO:0000259" key="3">
    <source>
        <dbReference type="Pfam" id="PF01370"/>
    </source>
</evidence>
<name>A0A067E3R3_CITSI</name>
<dbReference type="AlphaFoldDB" id="A0A067E3R3"/>
<evidence type="ECO:0000313" key="4">
    <source>
        <dbReference type="EMBL" id="KDO48510.1"/>
    </source>
</evidence>
<dbReference type="PaxDb" id="2711-XP_006471933.1"/>
<dbReference type="EMBL" id="KK785141">
    <property type="protein sequence ID" value="KDO48510.1"/>
    <property type="molecule type" value="Genomic_DNA"/>
</dbReference>
<feature type="domain" description="NAD-dependent epimerase/dehydratase" evidence="3">
    <location>
        <begin position="9"/>
        <end position="246"/>
    </location>
</feature>
<dbReference type="STRING" id="2711.A0A067E3R3"/>
<sequence length="322" mass="35893">MSGEDKERVCVTGAGGYIASWLVKYLLLKGYMVHGTVRDPCDEKNAHLKKLEGASENLQLFKTDLLDYEALCAATAGCTGVFHVACPVPVGKVPNPEVQLIDPAVVGTKNVLNSCVKAKVKRVVVVSSIGAVMLNPNWPKGQVMDEECWSDEEFCKATENYYCLAKTIAEIQALEYAKRGELDIVTVCPSIVIGPMLQPTINTSSLLLLGFLKDRTEPLEDEDRPLVDVRDVVDAILLIYEKPEAKGRYICTSFTIRMQALAEKIKSMYPNYDYSKSFTKVDEELRLSSGKLQNLGWKYRPLEESIRDSVKNYEEAGILHKE</sequence>
<evidence type="ECO:0000256" key="1">
    <source>
        <dbReference type="ARBA" id="ARBA00022857"/>
    </source>
</evidence>
<proteinExistence type="predicted"/>
<protein>
    <recommendedName>
        <fullName evidence="3">NAD-dependent epimerase/dehydratase domain-containing protein</fullName>
    </recommendedName>
</protein>
<dbReference type="FunFam" id="3.40.50.720:FF:000382">
    <property type="entry name" value="NAD(P)-binding Rossmann-fold superfamily protein"/>
    <property type="match status" value="1"/>
</dbReference>
<dbReference type="CDD" id="cd08958">
    <property type="entry name" value="FR_SDR_e"/>
    <property type="match status" value="1"/>
</dbReference>
<dbReference type="InterPro" id="IPR050425">
    <property type="entry name" value="NAD(P)_dehydrat-like"/>
</dbReference>
<dbReference type="PANTHER" id="PTHR10366:SF831">
    <property type="entry name" value="NAD-DEPENDENT EPIMERASE_DEHYDRATASE DOMAIN-CONTAINING PROTEIN"/>
    <property type="match status" value="1"/>
</dbReference>
<dbReference type="Pfam" id="PF01370">
    <property type="entry name" value="Epimerase"/>
    <property type="match status" value="1"/>
</dbReference>
<organism evidence="4 5">
    <name type="scientific">Citrus sinensis</name>
    <name type="common">Sweet orange</name>
    <name type="synonym">Citrus aurantium var. sinensis</name>
    <dbReference type="NCBI Taxonomy" id="2711"/>
    <lineage>
        <taxon>Eukaryota</taxon>
        <taxon>Viridiplantae</taxon>
        <taxon>Streptophyta</taxon>
        <taxon>Embryophyta</taxon>
        <taxon>Tracheophyta</taxon>
        <taxon>Spermatophyta</taxon>
        <taxon>Magnoliopsida</taxon>
        <taxon>eudicotyledons</taxon>
        <taxon>Gunneridae</taxon>
        <taxon>Pentapetalae</taxon>
        <taxon>rosids</taxon>
        <taxon>malvids</taxon>
        <taxon>Sapindales</taxon>
        <taxon>Rutaceae</taxon>
        <taxon>Aurantioideae</taxon>
        <taxon>Citrus</taxon>
    </lineage>
</organism>
<dbReference type="SUPFAM" id="SSF51735">
    <property type="entry name" value="NAD(P)-binding Rossmann-fold domains"/>
    <property type="match status" value="1"/>
</dbReference>
<dbReference type="InterPro" id="IPR036291">
    <property type="entry name" value="NAD(P)-bd_dom_sf"/>
</dbReference>
<keyword evidence="5" id="KW-1185">Reference proteome</keyword>
<dbReference type="SMR" id="A0A067E3R3"/>
<evidence type="ECO:0000256" key="2">
    <source>
        <dbReference type="ARBA" id="ARBA00023002"/>
    </source>
</evidence>